<dbReference type="AlphaFoldDB" id="A0A6C0DXZ6"/>
<protein>
    <submittedName>
        <fullName evidence="2">Uncharacterized protein</fullName>
    </submittedName>
</protein>
<feature type="transmembrane region" description="Helical" evidence="1">
    <location>
        <begin position="45"/>
        <end position="68"/>
    </location>
</feature>
<keyword evidence="1" id="KW-0812">Transmembrane</keyword>
<evidence type="ECO:0000313" key="2">
    <source>
        <dbReference type="EMBL" id="QHT21200.1"/>
    </source>
</evidence>
<sequence>MKLTSIISGGFMSPKMTTLEKIVATRAVGNTIMTNLSKEFSAESMLFNLSSVYSIDVLFLSVIAIYAYHQYHDSTTDKIADLPVYSRVSRTTKQIVFILFLIFTRDVNNAI</sequence>
<reference evidence="2" key="1">
    <citation type="journal article" date="2020" name="Nature">
        <title>Giant virus diversity and host interactions through global metagenomics.</title>
        <authorList>
            <person name="Schulz F."/>
            <person name="Roux S."/>
            <person name="Paez-Espino D."/>
            <person name="Jungbluth S."/>
            <person name="Walsh D.A."/>
            <person name="Denef V.J."/>
            <person name="McMahon K.D."/>
            <person name="Konstantinidis K.T."/>
            <person name="Eloe-Fadrosh E.A."/>
            <person name="Kyrpides N.C."/>
            <person name="Woyke T."/>
        </authorList>
    </citation>
    <scope>NUCLEOTIDE SEQUENCE</scope>
    <source>
        <strain evidence="2">GVMAG-M-3300023174-92</strain>
    </source>
</reference>
<accession>A0A6C0DXZ6</accession>
<keyword evidence="1" id="KW-1133">Transmembrane helix</keyword>
<keyword evidence="1" id="KW-0472">Membrane</keyword>
<organism evidence="2">
    <name type="scientific">viral metagenome</name>
    <dbReference type="NCBI Taxonomy" id="1070528"/>
    <lineage>
        <taxon>unclassified sequences</taxon>
        <taxon>metagenomes</taxon>
        <taxon>organismal metagenomes</taxon>
    </lineage>
</organism>
<dbReference type="EMBL" id="MN739688">
    <property type="protein sequence ID" value="QHT21200.1"/>
    <property type="molecule type" value="Genomic_DNA"/>
</dbReference>
<evidence type="ECO:0000256" key="1">
    <source>
        <dbReference type="SAM" id="Phobius"/>
    </source>
</evidence>
<proteinExistence type="predicted"/>
<name>A0A6C0DXZ6_9ZZZZ</name>